<dbReference type="GO" id="GO:0005886">
    <property type="term" value="C:plasma membrane"/>
    <property type="evidence" value="ECO:0007669"/>
    <property type="project" value="TreeGrafter"/>
</dbReference>
<name>A0A235EJU2_9BURK</name>
<dbReference type="FunFam" id="3.30.70.270:FF:000001">
    <property type="entry name" value="Diguanylate cyclase domain protein"/>
    <property type="match status" value="1"/>
</dbReference>
<organism evidence="5 6">
    <name type="scientific">Acidovorax kalamii</name>
    <dbReference type="NCBI Taxonomy" id="2004485"/>
    <lineage>
        <taxon>Bacteria</taxon>
        <taxon>Pseudomonadati</taxon>
        <taxon>Pseudomonadota</taxon>
        <taxon>Betaproteobacteria</taxon>
        <taxon>Burkholderiales</taxon>
        <taxon>Comamonadaceae</taxon>
        <taxon>Acidovorax</taxon>
    </lineage>
</organism>
<reference evidence="5 6" key="1">
    <citation type="submission" date="2017-07" db="EMBL/GenBank/DDBJ databases">
        <title>Acidovorax KNDSW TSA 6 genome sequence and assembly.</title>
        <authorList>
            <person name="Mayilraj S."/>
        </authorList>
    </citation>
    <scope>NUCLEOTIDE SEQUENCE [LARGE SCALE GENOMIC DNA]</scope>
    <source>
        <strain evidence="5 6">KNDSW-TSA6</strain>
    </source>
</reference>
<dbReference type="InterPro" id="IPR029787">
    <property type="entry name" value="Nucleotide_cyclase"/>
</dbReference>
<evidence type="ECO:0000313" key="5">
    <source>
        <dbReference type="EMBL" id="OYD49289.1"/>
    </source>
</evidence>
<dbReference type="PANTHER" id="PTHR45138">
    <property type="entry name" value="REGULATORY COMPONENTS OF SENSORY TRANSDUCTION SYSTEM"/>
    <property type="match status" value="1"/>
</dbReference>
<dbReference type="OrthoDB" id="9813903at2"/>
<evidence type="ECO:0000259" key="4">
    <source>
        <dbReference type="PROSITE" id="PS50887"/>
    </source>
</evidence>
<proteinExistence type="predicted"/>
<dbReference type="Pfam" id="PF00990">
    <property type="entry name" value="GGDEF"/>
    <property type="match status" value="1"/>
</dbReference>
<dbReference type="AlphaFoldDB" id="A0A235EJU2"/>
<feature type="region of interest" description="Disordered" evidence="3">
    <location>
        <begin position="237"/>
        <end position="257"/>
    </location>
</feature>
<dbReference type="GO" id="GO:1902201">
    <property type="term" value="P:negative regulation of bacterial-type flagellum-dependent cell motility"/>
    <property type="evidence" value="ECO:0007669"/>
    <property type="project" value="TreeGrafter"/>
</dbReference>
<protein>
    <recommendedName>
        <fullName evidence="1">diguanylate cyclase</fullName>
        <ecNumber evidence="1">2.7.7.65</ecNumber>
    </recommendedName>
</protein>
<sequence>MSDSAASHLVDLRELRLDTAHALVAQAGGSEAALHREAPSRYLQGLIDGLCELSLKDPLTGLANRRHFRAVLEREIDRVTRSGEAALLLMLDIDHFKKVNDTHGHLAGDVVLQSVARTLSACVRPMDTLARYGGEEFAVVLPACQAAFGRVVAERIRRAVANTPIRISPGVELNVTVSIGGAFAMQWIRSTTLLWTDRADHQLYQAKSAGRNRVSIEEQPDSTVSAEEKSLLFGPLYTPSGWGDLPPLDPNPTGSAY</sequence>
<dbReference type="NCBIfam" id="TIGR00254">
    <property type="entry name" value="GGDEF"/>
    <property type="match status" value="1"/>
</dbReference>
<dbReference type="SMART" id="SM00267">
    <property type="entry name" value="GGDEF"/>
    <property type="match status" value="1"/>
</dbReference>
<dbReference type="InterPro" id="IPR043128">
    <property type="entry name" value="Rev_trsase/Diguanyl_cyclase"/>
</dbReference>
<evidence type="ECO:0000256" key="3">
    <source>
        <dbReference type="SAM" id="MobiDB-lite"/>
    </source>
</evidence>
<feature type="domain" description="GGDEF" evidence="4">
    <location>
        <begin position="84"/>
        <end position="219"/>
    </location>
</feature>
<evidence type="ECO:0000256" key="2">
    <source>
        <dbReference type="ARBA" id="ARBA00034247"/>
    </source>
</evidence>
<keyword evidence="6" id="KW-1185">Reference proteome</keyword>
<dbReference type="CDD" id="cd01949">
    <property type="entry name" value="GGDEF"/>
    <property type="match status" value="1"/>
</dbReference>
<dbReference type="InterPro" id="IPR050469">
    <property type="entry name" value="Diguanylate_Cyclase"/>
</dbReference>
<dbReference type="RefSeq" id="WP_094290703.1">
    <property type="nucleotide sequence ID" value="NZ_NOIG01000010.1"/>
</dbReference>
<dbReference type="SUPFAM" id="SSF55073">
    <property type="entry name" value="Nucleotide cyclase"/>
    <property type="match status" value="1"/>
</dbReference>
<evidence type="ECO:0000313" key="6">
    <source>
        <dbReference type="Proteomes" id="UP000215441"/>
    </source>
</evidence>
<dbReference type="GO" id="GO:0052621">
    <property type="term" value="F:diguanylate cyclase activity"/>
    <property type="evidence" value="ECO:0007669"/>
    <property type="project" value="UniProtKB-EC"/>
</dbReference>
<dbReference type="Gene3D" id="3.30.70.270">
    <property type="match status" value="1"/>
</dbReference>
<comment type="catalytic activity">
    <reaction evidence="2">
        <text>2 GTP = 3',3'-c-di-GMP + 2 diphosphate</text>
        <dbReference type="Rhea" id="RHEA:24898"/>
        <dbReference type="ChEBI" id="CHEBI:33019"/>
        <dbReference type="ChEBI" id="CHEBI:37565"/>
        <dbReference type="ChEBI" id="CHEBI:58805"/>
        <dbReference type="EC" id="2.7.7.65"/>
    </reaction>
</comment>
<dbReference type="PANTHER" id="PTHR45138:SF9">
    <property type="entry name" value="DIGUANYLATE CYCLASE DGCM-RELATED"/>
    <property type="match status" value="1"/>
</dbReference>
<evidence type="ECO:0000256" key="1">
    <source>
        <dbReference type="ARBA" id="ARBA00012528"/>
    </source>
</evidence>
<dbReference type="EC" id="2.7.7.65" evidence="1"/>
<comment type="caution">
    <text evidence="5">The sequence shown here is derived from an EMBL/GenBank/DDBJ whole genome shotgun (WGS) entry which is preliminary data.</text>
</comment>
<gene>
    <name evidence="5" type="ORF">CBY09_16710</name>
</gene>
<dbReference type="EMBL" id="NOIG01000010">
    <property type="protein sequence ID" value="OYD49289.1"/>
    <property type="molecule type" value="Genomic_DNA"/>
</dbReference>
<dbReference type="Proteomes" id="UP000215441">
    <property type="component" value="Unassembled WGS sequence"/>
</dbReference>
<dbReference type="InterPro" id="IPR000160">
    <property type="entry name" value="GGDEF_dom"/>
</dbReference>
<dbReference type="GO" id="GO:0043709">
    <property type="term" value="P:cell adhesion involved in single-species biofilm formation"/>
    <property type="evidence" value="ECO:0007669"/>
    <property type="project" value="TreeGrafter"/>
</dbReference>
<accession>A0A235EJU2</accession>
<dbReference type="PROSITE" id="PS50887">
    <property type="entry name" value="GGDEF"/>
    <property type="match status" value="1"/>
</dbReference>